<protein>
    <submittedName>
        <fullName evidence="15">TonB-dependent receptor</fullName>
    </submittedName>
</protein>
<evidence type="ECO:0000256" key="12">
    <source>
        <dbReference type="SAM" id="SignalP"/>
    </source>
</evidence>
<feature type="domain" description="TonB-dependent receptor plug" evidence="14">
    <location>
        <begin position="45"/>
        <end position="153"/>
    </location>
</feature>
<keyword evidence="2 10" id="KW-0813">Transport</keyword>
<dbReference type="InterPro" id="IPR036942">
    <property type="entry name" value="Beta-barrel_TonB_sf"/>
</dbReference>
<evidence type="ECO:0000256" key="8">
    <source>
        <dbReference type="ARBA" id="ARBA00023170"/>
    </source>
</evidence>
<organism evidence="15 16">
    <name type="scientific">Pseudodesulfovibrio cashew</name>
    <dbReference type="NCBI Taxonomy" id="2678688"/>
    <lineage>
        <taxon>Bacteria</taxon>
        <taxon>Pseudomonadati</taxon>
        <taxon>Thermodesulfobacteriota</taxon>
        <taxon>Desulfovibrionia</taxon>
        <taxon>Desulfovibrionales</taxon>
        <taxon>Desulfovibrionaceae</taxon>
    </lineage>
</organism>
<evidence type="ECO:0000256" key="7">
    <source>
        <dbReference type="ARBA" id="ARBA00023136"/>
    </source>
</evidence>
<dbReference type="AlphaFoldDB" id="A0A6I6JIS3"/>
<evidence type="ECO:0000256" key="1">
    <source>
        <dbReference type="ARBA" id="ARBA00004571"/>
    </source>
</evidence>
<dbReference type="GO" id="GO:0044718">
    <property type="term" value="P:siderophore transmembrane transport"/>
    <property type="evidence" value="ECO:0007669"/>
    <property type="project" value="TreeGrafter"/>
</dbReference>
<accession>A0A6I6JIS3</accession>
<evidence type="ECO:0000256" key="9">
    <source>
        <dbReference type="ARBA" id="ARBA00023237"/>
    </source>
</evidence>
<dbReference type="PROSITE" id="PS52016">
    <property type="entry name" value="TONB_DEPENDENT_REC_3"/>
    <property type="match status" value="1"/>
</dbReference>
<keyword evidence="9 10" id="KW-0998">Cell outer membrane</keyword>
<gene>
    <name evidence="15" type="ORF">GM415_09200</name>
</gene>
<dbReference type="Gene3D" id="2.40.170.20">
    <property type="entry name" value="TonB-dependent receptor, beta-barrel domain"/>
    <property type="match status" value="1"/>
</dbReference>
<keyword evidence="8 15" id="KW-0675">Receptor</keyword>
<dbReference type="GO" id="GO:0015344">
    <property type="term" value="F:siderophore uptake transmembrane transporter activity"/>
    <property type="evidence" value="ECO:0007669"/>
    <property type="project" value="TreeGrafter"/>
</dbReference>
<dbReference type="Pfam" id="PF07715">
    <property type="entry name" value="Plug"/>
    <property type="match status" value="1"/>
</dbReference>
<feature type="domain" description="TonB-dependent receptor-like beta-barrel" evidence="13">
    <location>
        <begin position="218"/>
        <end position="629"/>
    </location>
</feature>
<comment type="similarity">
    <text evidence="10 11">Belongs to the TonB-dependent receptor family.</text>
</comment>
<dbReference type="InterPro" id="IPR037066">
    <property type="entry name" value="Plug_dom_sf"/>
</dbReference>
<keyword evidence="4 10" id="KW-0812">Transmembrane</keyword>
<dbReference type="Pfam" id="PF00593">
    <property type="entry name" value="TonB_dep_Rec_b-barrel"/>
    <property type="match status" value="1"/>
</dbReference>
<dbReference type="SUPFAM" id="SSF56935">
    <property type="entry name" value="Porins"/>
    <property type="match status" value="1"/>
</dbReference>
<evidence type="ECO:0000256" key="2">
    <source>
        <dbReference type="ARBA" id="ARBA00022448"/>
    </source>
</evidence>
<dbReference type="CDD" id="cd01347">
    <property type="entry name" value="ligand_gated_channel"/>
    <property type="match status" value="1"/>
</dbReference>
<proteinExistence type="inferred from homology"/>
<evidence type="ECO:0000256" key="5">
    <source>
        <dbReference type="ARBA" id="ARBA00022729"/>
    </source>
</evidence>
<feature type="signal peptide" evidence="12">
    <location>
        <begin position="1"/>
        <end position="19"/>
    </location>
</feature>
<keyword evidence="3 10" id="KW-1134">Transmembrane beta strand</keyword>
<dbReference type="RefSeq" id="WP_158947514.1">
    <property type="nucleotide sequence ID" value="NZ_CP046400.1"/>
</dbReference>
<evidence type="ECO:0000259" key="14">
    <source>
        <dbReference type="Pfam" id="PF07715"/>
    </source>
</evidence>
<evidence type="ECO:0000256" key="4">
    <source>
        <dbReference type="ARBA" id="ARBA00022692"/>
    </source>
</evidence>
<comment type="subcellular location">
    <subcellularLocation>
        <location evidence="1 10">Cell outer membrane</location>
        <topology evidence="1 10">Multi-pass membrane protein</topology>
    </subcellularLocation>
</comment>
<reference evidence="15 16" key="1">
    <citation type="submission" date="2019-11" db="EMBL/GenBank/DDBJ databases">
        <authorList>
            <person name="Zheng R.K."/>
            <person name="Sun C.M."/>
        </authorList>
    </citation>
    <scope>NUCLEOTIDE SEQUENCE [LARGE SCALE GENOMIC DNA]</scope>
    <source>
        <strain evidence="15 16">SRB007</strain>
    </source>
</reference>
<keyword evidence="16" id="KW-1185">Reference proteome</keyword>
<evidence type="ECO:0000256" key="3">
    <source>
        <dbReference type="ARBA" id="ARBA00022452"/>
    </source>
</evidence>
<dbReference type="PANTHER" id="PTHR30069">
    <property type="entry name" value="TONB-DEPENDENT OUTER MEMBRANE RECEPTOR"/>
    <property type="match status" value="1"/>
</dbReference>
<dbReference type="PANTHER" id="PTHR30069:SF29">
    <property type="entry name" value="HEMOGLOBIN AND HEMOGLOBIN-HAPTOGLOBIN-BINDING PROTEIN 1-RELATED"/>
    <property type="match status" value="1"/>
</dbReference>
<dbReference type="InterPro" id="IPR039426">
    <property type="entry name" value="TonB-dep_rcpt-like"/>
</dbReference>
<name>A0A6I6JIS3_9BACT</name>
<dbReference type="Proteomes" id="UP000428328">
    <property type="component" value="Chromosome"/>
</dbReference>
<dbReference type="InterPro" id="IPR000531">
    <property type="entry name" value="Beta-barrel_TonB"/>
</dbReference>
<evidence type="ECO:0000256" key="10">
    <source>
        <dbReference type="PROSITE-ProRule" id="PRU01360"/>
    </source>
</evidence>
<evidence type="ECO:0000259" key="13">
    <source>
        <dbReference type="Pfam" id="PF00593"/>
    </source>
</evidence>
<evidence type="ECO:0000256" key="11">
    <source>
        <dbReference type="RuleBase" id="RU003357"/>
    </source>
</evidence>
<dbReference type="Gene3D" id="2.170.130.10">
    <property type="entry name" value="TonB-dependent receptor, plug domain"/>
    <property type="match status" value="1"/>
</dbReference>
<feature type="chain" id="PRO_5026229581" evidence="12">
    <location>
        <begin position="20"/>
        <end position="655"/>
    </location>
</feature>
<keyword evidence="7 10" id="KW-0472">Membrane</keyword>
<sequence length="655" mass="71349">MRVVAMLLAFLISTSTAWAEVPVPTASAGVMPEIVVTATSTPMPDREVPVQVQIISSEDIRKSDAKDISDVLAKYVPGHFHKYGQDYSSVGIRGFRSNSMVGTDLKSRTLILVDGMRAGTGRVSSLPVDNVDRIEVVRGPGSVIYGGSAMGGVINIITRRGKGGLSGNVGAEVGTFGQYRLAASVSGATDGDTLGYAAAAHGERQGSYTTGGGDEIENSQLTDRGVAASLTYRQAEDRRLHMAAIWNYADKGSPGSGRYPSATDNSETEYQRLAFDWTTDRGQARTGWYARGYAVRSGYVWNEHDTEIDTISGGLRSGVDITTGEFGSLLVGIEYDRIEEKQRESVWGPNTRYDNYALLAEQRITAGDFIFYLGGRLDDYNMKMKETPSLTVSEDSRKFSHISWRGGAVYDAAEWLGLRAAVGTGFRAPSAEELAGSYTTTWGATYSGNPDLKAETAITGEVGADFYLADVTAGLTLFHTRSKDTITSTGTFPNYTYENIEGVDLTALEGNIRSVHETDYKGVRIAFRPYLNGIYYLDRKNRDDALNNARGTDIPLYISRLSVTAGLTTELGERFVHDLNVVYVGDQKVQSFKTTPSEYKTMAGYAVFGTRLTFKPAAGLSTYVDVQNLLDTKYDCVDDYTMPGRSLKLGVNYDF</sequence>
<dbReference type="GO" id="GO:0009279">
    <property type="term" value="C:cell outer membrane"/>
    <property type="evidence" value="ECO:0007669"/>
    <property type="project" value="UniProtKB-SubCell"/>
</dbReference>
<dbReference type="EMBL" id="CP046400">
    <property type="protein sequence ID" value="QGY40293.1"/>
    <property type="molecule type" value="Genomic_DNA"/>
</dbReference>
<dbReference type="KEGG" id="psel:GM415_09200"/>
<evidence type="ECO:0000313" key="15">
    <source>
        <dbReference type="EMBL" id="QGY40293.1"/>
    </source>
</evidence>
<evidence type="ECO:0000313" key="16">
    <source>
        <dbReference type="Proteomes" id="UP000428328"/>
    </source>
</evidence>
<dbReference type="InterPro" id="IPR012910">
    <property type="entry name" value="Plug_dom"/>
</dbReference>
<keyword evidence="6 11" id="KW-0798">TonB box</keyword>
<evidence type="ECO:0000256" key="6">
    <source>
        <dbReference type="ARBA" id="ARBA00023077"/>
    </source>
</evidence>
<keyword evidence="5 12" id="KW-0732">Signal</keyword>